<reference evidence="2 3" key="1">
    <citation type="submission" date="2019-04" db="EMBL/GenBank/DDBJ databases">
        <title>The sequence and de novo assembly of Takifugu bimaculatus genome using PacBio and Hi-C technologies.</title>
        <authorList>
            <person name="Xu P."/>
            <person name="Liu B."/>
            <person name="Zhou Z."/>
        </authorList>
    </citation>
    <scope>NUCLEOTIDE SEQUENCE [LARGE SCALE GENOMIC DNA]</scope>
    <source>
        <strain evidence="2">TB-2018</strain>
        <tissue evidence="2">Muscle</tissue>
    </source>
</reference>
<dbReference type="Proteomes" id="UP000516260">
    <property type="component" value="Chromosome 11"/>
</dbReference>
<name>A0A4Z2CC07_9TELE</name>
<evidence type="ECO:0000313" key="3">
    <source>
        <dbReference type="Proteomes" id="UP000516260"/>
    </source>
</evidence>
<sequence length="250" mass="27932">MSASHGKFIHHKQLKRIQQKSNSRRVDVAAEGPGELRSEQKWAQQAPTAGGRRADPDPPSPHHLKSKNLRWRDKRRGRQAVKDPPVGDNPLDRRVMSDLDSPGRKEPLESNSFSESRKFPVSSTPLYVPVPHAYAAELPLLCPSIRESHVPGPTGRFVPFPGARTLPSWESVWGVCRRSGQHRAFEEYPLHPCTLSAAPQGHKQEIYPFCGPPPHFPHTMVYGLRRREGPNCCTHQPPPPGFLVASYPGP</sequence>
<feature type="compositionally biased region" description="Basic and acidic residues" evidence="1">
    <location>
        <begin position="24"/>
        <end position="40"/>
    </location>
</feature>
<protein>
    <submittedName>
        <fullName evidence="2">Uncharacterized protein</fullName>
    </submittedName>
</protein>
<feature type="compositionally biased region" description="Basic residues" evidence="1">
    <location>
        <begin position="7"/>
        <end position="18"/>
    </location>
</feature>
<feature type="compositionally biased region" description="Basic residues" evidence="1">
    <location>
        <begin position="62"/>
        <end position="79"/>
    </location>
</feature>
<feature type="region of interest" description="Disordered" evidence="1">
    <location>
        <begin position="1"/>
        <end position="120"/>
    </location>
</feature>
<proteinExistence type="predicted"/>
<dbReference type="EMBL" id="SWLE01000003">
    <property type="protein sequence ID" value="TNN01725.1"/>
    <property type="molecule type" value="Genomic_DNA"/>
</dbReference>
<dbReference type="AlphaFoldDB" id="A0A4Z2CC07"/>
<accession>A0A4Z2CC07</accession>
<gene>
    <name evidence="2" type="ORF">fugu_011107</name>
</gene>
<evidence type="ECO:0000313" key="2">
    <source>
        <dbReference type="EMBL" id="TNN01725.1"/>
    </source>
</evidence>
<organism evidence="2 3">
    <name type="scientific">Takifugu bimaculatus</name>
    <dbReference type="NCBI Taxonomy" id="433685"/>
    <lineage>
        <taxon>Eukaryota</taxon>
        <taxon>Metazoa</taxon>
        <taxon>Chordata</taxon>
        <taxon>Craniata</taxon>
        <taxon>Vertebrata</taxon>
        <taxon>Euteleostomi</taxon>
        <taxon>Actinopterygii</taxon>
        <taxon>Neopterygii</taxon>
        <taxon>Teleostei</taxon>
        <taxon>Neoteleostei</taxon>
        <taxon>Acanthomorphata</taxon>
        <taxon>Eupercaria</taxon>
        <taxon>Tetraodontiformes</taxon>
        <taxon>Tetradontoidea</taxon>
        <taxon>Tetraodontidae</taxon>
        <taxon>Takifugu</taxon>
    </lineage>
</organism>
<feature type="compositionally biased region" description="Basic and acidic residues" evidence="1">
    <location>
        <begin position="90"/>
        <end position="108"/>
    </location>
</feature>
<evidence type="ECO:0000256" key="1">
    <source>
        <dbReference type="SAM" id="MobiDB-lite"/>
    </source>
</evidence>
<comment type="caution">
    <text evidence="2">The sequence shown here is derived from an EMBL/GenBank/DDBJ whole genome shotgun (WGS) entry which is preliminary data.</text>
</comment>
<keyword evidence="3" id="KW-1185">Reference proteome</keyword>